<reference evidence="2" key="1">
    <citation type="submission" date="2023-07" db="EMBL/GenBank/DDBJ databases">
        <authorList>
            <person name="Pelsma A.J. K."/>
        </authorList>
    </citation>
    <scope>NUCLEOTIDE SEQUENCE</scope>
</reference>
<dbReference type="AlphaFoldDB" id="A0AA48LXJ0"/>
<protein>
    <recommendedName>
        <fullName evidence="1">HTH cro/C1-type domain-containing protein</fullName>
    </recommendedName>
</protein>
<sequence>MLGLTQSELAKLAGISTTGLNNIESGAADPKASTLSAIRAALEAAGVEFIPPNGSGAGVRLRKEPLE</sequence>
<evidence type="ECO:0000259" key="1">
    <source>
        <dbReference type="PROSITE" id="PS50943"/>
    </source>
</evidence>
<dbReference type="GO" id="GO:0003677">
    <property type="term" value="F:DNA binding"/>
    <property type="evidence" value="ECO:0007669"/>
    <property type="project" value="InterPro"/>
</dbReference>
<dbReference type="PROSITE" id="PS50943">
    <property type="entry name" value="HTH_CROC1"/>
    <property type="match status" value="1"/>
</dbReference>
<dbReference type="SMART" id="SM00530">
    <property type="entry name" value="HTH_XRE"/>
    <property type="match status" value="1"/>
</dbReference>
<dbReference type="Pfam" id="PF01381">
    <property type="entry name" value="HTH_3"/>
    <property type="match status" value="1"/>
</dbReference>
<evidence type="ECO:0000313" key="2">
    <source>
        <dbReference type="EMBL" id="CAJ0854464.1"/>
    </source>
</evidence>
<feature type="domain" description="HTH cro/C1-type" evidence="1">
    <location>
        <begin position="2"/>
        <end position="49"/>
    </location>
</feature>
<dbReference type="CDD" id="cd00093">
    <property type="entry name" value="HTH_XRE"/>
    <property type="match status" value="1"/>
</dbReference>
<proteinExistence type="predicted"/>
<dbReference type="Gene3D" id="1.10.260.40">
    <property type="entry name" value="lambda repressor-like DNA-binding domains"/>
    <property type="match status" value="1"/>
</dbReference>
<dbReference type="EMBL" id="OY288114">
    <property type="protein sequence ID" value="CAJ0854464.1"/>
    <property type="molecule type" value="Genomic_DNA"/>
</dbReference>
<organism evidence="2">
    <name type="scientific">freshwater sediment metagenome</name>
    <dbReference type="NCBI Taxonomy" id="556182"/>
    <lineage>
        <taxon>unclassified sequences</taxon>
        <taxon>metagenomes</taxon>
        <taxon>ecological metagenomes</taxon>
    </lineage>
</organism>
<accession>A0AA48LXJ0</accession>
<dbReference type="InterPro" id="IPR001387">
    <property type="entry name" value="Cro/C1-type_HTH"/>
</dbReference>
<name>A0AA48LXJ0_9ZZZZ</name>
<dbReference type="InterPro" id="IPR010982">
    <property type="entry name" value="Lambda_DNA-bd_dom_sf"/>
</dbReference>
<gene>
    <name evidence="2" type="ORF">AMST5_00743</name>
</gene>
<dbReference type="SUPFAM" id="SSF47413">
    <property type="entry name" value="lambda repressor-like DNA-binding domains"/>
    <property type="match status" value="1"/>
</dbReference>